<proteinExistence type="predicted"/>
<sequence>MKERDIPTLIRLAKTGINLSTFEKDNREKLENLVTDLENEMKTVLVMYKLKENESLSKMNRYTDELALSLPDNIKQMRLEDYCKFKTEEELF</sequence>
<organism evidence="2 3">
    <name type="scientific">Blepharisma stoltei</name>
    <dbReference type="NCBI Taxonomy" id="1481888"/>
    <lineage>
        <taxon>Eukaryota</taxon>
        <taxon>Sar</taxon>
        <taxon>Alveolata</taxon>
        <taxon>Ciliophora</taxon>
        <taxon>Postciliodesmatophora</taxon>
        <taxon>Heterotrichea</taxon>
        <taxon>Heterotrichida</taxon>
        <taxon>Blepharismidae</taxon>
        <taxon>Blepharisma</taxon>
    </lineage>
</organism>
<comment type="caution">
    <text evidence="2">The sequence shown here is derived from an EMBL/GenBank/DDBJ whole genome shotgun (WGS) entry which is preliminary data.</text>
</comment>
<reference evidence="2" key="1">
    <citation type="submission" date="2021-09" db="EMBL/GenBank/DDBJ databases">
        <authorList>
            <consortium name="AG Swart"/>
            <person name="Singh M."/>
            <person name="Singh A."/>
            <person name="Seah K."/>
            <person name="Emmerich C."/>
        </authorList>
    </citation>
    <scope>NUCLEOTIDE SEQUENCE</scope>
    <source>
        <strain evidence="2">ATCC30299</strain>
    </source>
</reference>
<dbReference type="EMBL" id="CAJZBQ010000035">
    <property type="protein sequence ID" value="CAG9324034.1"/>
    <property type="molecule type" value="Genomic_DNA"/>
</dbReference>
<keyword evidence="3" id="KW-1185">Reference proteome</keyword>
<feature type="coiled-coil region" evidence="1">
    <location>
        <begin position="20"/>
        <end position="47"/>
    </location>
</feature>
<accession>A0AAU9JHW0</accession>
<protein>
    <submittedName>
        <fullName evidence="2">Uncharacterized protein</fullName>
    </submittedName>
</protein>
<gene>
    <name evidence="2" type="ORF">BSTOLATCC_MIC35056</name>
</gene>
<dbReference type="Proteomes" id="UP001162131">
    <property type="component" value="Unassembled WGS sequence"/>
</dbReference>
<dbReference type="AlphaFoldDB" id="A0AAU9JHW0"/>
<evidence type="ECO:0000313" key="2">
    <source>
        <dbReference type="EMBL" id="CAG9324034.1"/>
    </source>
</evidence>
<keyword evidence="1" id="KW-0175">Coiled coil</keyword>
<name>A0AAU9JHW0_9CILI</name>
<evidence type="ECO:0000313" key="3">
    <source>
        <dbReference type="Proteomes" id="UP001162131"/>
    </source>
</evidence>
<evidence type="ECO:0000256" key="1">
    <source>
        <dbReference type="SAM" id="Coils"/>
    </source>
</evidence>